<dbReference type="InterPro" id="IPR002625">
    <property type="entry name" value="Smr_dom"/>
</dbReference>
<organism evidence="2 3">
    <name type="scientific">Xiashengella succiniciproducens</name>
    <dbReference type="NCBI Taxonomy" id="2949635"/>
    <lineage>
        <taxon>Bacteria</taxon>
        <taxon>Pseudomonadati</taxon>
        <taxon>Bacteroidota</taxon>
        <taxon>Bacteroidia</taxon>
        <taxon>Marinilabiliales</taxon>
        <taxon>Marinilabiliaceae</taxon>
        <taxon>Xiashengella</taxon>
    </lineage>
</organism>
<keyword evidence="3" id="KW-1185">Reference proteome</keyword>
<dbReference type="RefSeq" id="WP_250722084.1">
    <property type="nucleotide sequence ID" value="NZ_CP098400.1"/>
</dbReference>
<dbReference type="AlphaFoldDB" id="A0A9J6ZM28"/>
<dbReference type="Proteomes" id="UP001056426">
    <property type="component" value="Chromosome"/>
</dbReference>
<evidence type="ECO:0000313" key="3">
    <source>
        <dbReference type="Proteomes" id="UP001056426"/>
    </source>
</evidence>
<dbReference type="InterPro" id="IPR036063">
    <property type="entry name" value="Smr_dom_sf"/>
</dbReference>
<name>A0A9J6ZM28_9BACT</name>
<feature type="domain" description="Smr" evidence="1">
    <location>
        <begin position="287"/>
        <end position="345"/>
    </location>
</feature>
<dbReference type="Gene3D" id="2.60.40.1600">
    <property type="entry name" value="Smr-associated-like"/>
    <property type="match status" value="1"/>
</dbReference>
<reference evidence="2" key="2">
    <citation type="submission" date="2022-06" db="EMBL/GenBank/DDBJ databases">
        <title>Xiashengella guii gen. nov. sp. nov., a bacterium isolated form anaerobic digestion tank.</title>
        <authorList>
            <person name="Huang H."/>
        </authorList>
    </citation>
    <scope>NUCLEOTIDE SEQUENCE</scope>
    <source>
        <strain evidence="2">Ai-910</strain>
    </source>
</reference>
<dbReference type="Pfam" id="PF09640">
    <property type="entry name" value="DUF2027"/>
    <property type="match status" value="1"/>
</dbReference>
<dbReference type="KEGG" id="alkq:M9189_07590"/>
<proteinExistence type="predicted"/>
<dbReference type="Gene3D" id="3.30.1370.110">
    <property type="match status" value="1"/>
</dbReference>
<evidence type="ECO:0000313" key="2">
    <source>
        <dbReference type="EMBL" id="URW78723.1"/>
    </source>
</evidence>
<dbReference type="InterPro" id="IPR018598">
    <property type="entry name" value="DUF2027"/>
</dbReference>
<dbReference type="PROSITE" id="PS50828">
    <property type="entry name" value="SMR"/>
    <property type="match status" value="1"/>
</dbReference>
<dbReference type="SUPFAM" id="SSF158949">
    <property type="entry name" value="Smr-associated domain-like"/>
    <property type="match status" value="1"/>
</dbReference>
<reference evidence="2" key="1">
    <citation type="submission" date="2022-05" db="EMBL/GenBank/DDBJ databases">
        <authorList>
            <person name="Sun X."/>
        </authorList>
    </citation>
    <scope>NUCLEOTIDE SEQUENCE</scope>
    <source>
        <strain evidence="2">Ai-910</strain>
    </source>
</reference>
<gene>
    <name evidence="2" type="ORF">M9189_07590</name>
</gene>
<protein>
    <submittedName>
        <fullName evidence="2">DUF2027 domain-containing protein</fullName>
    </submittedName>
</protein>
<dbReference type="EMBL" id="CP098400">
    <property type="protein sequence ID" value="URW78723.1"/>
    <property type="molecule type" value="Genomic_DNA"/>
</dbReference>
<evidence type="ECO:0000259" key="1">
    <source>
        <dbReference type="PROSITE" id="PS50828"/>
    </source>
</evidence>
<dbReference type="Pfam" id="PF01713">
    <property type="entry name" value="Smr"/>
    <property type="match status" value="1"/>
</dbReference>
<sequence length="345" mass="39621">MSIEPGDKVKFLNDVGGGIVKKLEGGLAFVEDEDGFEIPMPVYELVVVEKGQPSAEARQVADKVVESRNEDVSEPEAYHQELEEEGHDDFNPRFYLGFIKIGNNQTEEGKLRLYVINDSNYYVTYLISELREDGLMYALHQGILQPNTKLPLEDRLAREFENTFHMQLILFRKGKGYPALDPVSSAVQIKARRFYKDNVFRNNDFFYQPAVLVPVIKNELEQKMDMLTEFDSKAVIGEKEKSEKKPQAKRKSTPELEEVDLHIDELVDTTAGLSNSDIIQIQMDKFHFVMESNAKNKGRKIVFIHGVGNGVLKNEIRKQLERKYKVYYQDASFREYGYGATMVII</sequence>
<dbReference type="InterPro" id="IPR036781">
    <property type="entry name" value="Smr_assoc-like_sf"/>
</dbReference>
<accession>A0A9J6ZM28</accession>